<dbReference type="Pfam" id="PF13541">
    <property type="entry name" value="ChlI"/>
    <property type="match status" value="1"/>
</dbReference>
<dbReference type="GO" id="GO:0006508">
    <property type="term" value="P:proteolysis"/>
    <property type="evidence" value="ECO:0007669"/>
    <property type="project" value="UniProtKB-KW"/>
</dbReference>
<dbReference type="PANTHER" id="PTHR32039">
    <property type="entry name" value="MAGNESIUM-CHELATASE SUBUNIT CHLI"/>
    <property type="match status" value="1"/>
</dbReference>
<dbReference type="InterPro" id="IPR003593">
    <property type="entry name" value="AAA+_ATPase"/>
</dbReference>
<dbReference type="NCBIfam" id="TIGR00368">
    <property type="entry name" value="YifB family Mg chelatase-like AAA ATPase"/>
    <property type="match status" value="1"/>
</dbReference>
<accession>A0ABQ6A0T8</accession>
<keyword evidence="3" id="KW-0378">Hydrolase</keyword>
<dbReference type="SUPFAM" id="SSF52540">
    <property type="entry name" value="P-loop containing nucleoside triphosphate hydrolases"/>
    <property type="match status" value="1"/>
</dbReference>
<organism evidence="3 4">
    <name type="scientific">Marinospirillum insulare</name>
    <dbReference type="NCBI Taxonomy" id="217169"/>
    <lineage>
        <taxon>Bacteria</taxon>
        <taxon>Pseudomonadati</taxon>
        <taxon>Pseudomonadota</taxon>
        <taxon>Gammaproteobacteria</taxon>
        <taxon>Oceanospirillales</taxon>
        <taxon>Oceanospirillaceae</taxon>
        <taxon>Marinospirillum</taxon>
    </lineage>
</organism>
<feature type="domain" description="AAA+ ATPase" evidence="2">
    <location>
        <begin position="210"/>
        <end position="391"/>
    </location>
</feature>
<reference evidence="4" key="1">
    <citation type="journal article" date="2019" name="Int. J. Syst. Evol. Microbiol.">
        <title>The Global Catalogue of Microorganisms (GCM) 10K type strain sequencing project: providing services to taxonomists for standard genome sequencing and annotation.</title>
        <authorList>
            <consortium name="The Broad Institute Genomics Platform"/>
            <consortium name="The Broad Institute Genome Sequencing Center for Infectious Disease"/>
            <person name="Wu L."/>
            <person name="Ma J."/>
        </authorList>
    </citation>
    <scope>NUCLEOTIDE SEQUENCE [LARGE SCALE GENOMIC DNA]</scope>
    <source>
        <strain evidence="4">NBRC 100033</strain>
    </source>
</reference>
<protein>
    <submittedName>
        <fullName evidence="3">ATP-dependent protease</fullName>
    </submittedName>
</protein>
<dbReference type="SUPFAM" id="SSF54211">
    <property type="entry name" value="Ribosomal protein S5 domain 2-like"/>
    <property type="match status" value="1"/>
</dbReference>
<evidence type="ECO:0000259" key="2">
    <source>
        <dbReference type="SMART" id="SM00382"/>
    </source>
</evidence>
<evidence type="ECO:0000256" key="1">
    <source>
        <dbReference type="ARBA" id="ARBA00006354"/>
    </source>
</evidence>
<dbReference type="InterPro" id="IPR004482">
    <property type="entry name" value="Mg_chelat-rel"/>
</dbReference>
<dbReference type="RefSeq" id="WP_027850509.1">
    <property type="nucleotide sequence ID" value="NZ_BSOR01000039.1"/>
</dbReference>
<dbReference type="Pfam" id="PF01078">
    <property type="entry name" value="Mg_chelatase"/>
    <property type="match status" value="1"/>
</dbReference>
<dbReference type="PANTHER" id="PTHR32039:SF7">
    <property type="entry name" value="COMPETENCE PROTEIN COMM"/>
    <property type="match status" value="1"/>
</dbReference>
<dbReference type="InterPro" id="IPR045006">
    <property type="entry name" value="CHLI-like"/>
</dbReference>
<dbReference type="CDD" id="cd00009">
    <property type="entry name" value="AAA"/>
    <property type="match status" value="1"/>
</dbReference>
<sequence length="499" mass="53841">MSLAMVASRALVGLDAPEVRVEVHLANGLPAFNLVGMPETAVRESRDRVRSALLTAGFEFPARRITVNLSPADLPKEGGRYDLPIALGILVASKQLPQSSLTGREFMGELALNGELRPVKGVLPTALAACKANHWLVLPAENLAEASLVSSLKLGAANHLLEVAAALRGQAPFFEPEITTPQVGELKYPDLLEVKGQLAAKRALMLAAAGQHNLLFCGPPGSGKTLLARCLPGLLPEPTEEEALEVAAIQSIVNGFDVSGWRQRPFRSPHHTSSAVALVGGGSNPLPGEISLAHRGILFLDELPEFGRQVLEVLREPLEAGVIHLARSKRKTSYPAEFLLIAAMNPCPCGHLGDPQKSCICAPGLINRYQSRLSGPLLDRIDLHLEVPRLPADCLWQPAEGDSSAIVRARVVEARQRQMQRVGKPNSQLSPAELEAFAPLGKEQQLLLTRAMNKIHLSARAAHRIIKVALTLADLDAKPRITSKHLLEALSYRKLPWSD</sequence>
<dbReference type="Proteomes" id="UP001156682">
    <property type="component" value="Unassembled WGS sequence"/>
</dbReference>
<keyword evidence="4" id="KW-1185">Reference proteome</keyword>
<comment type="similarity">
    <text evidence="1">Belongs to the Mg-chelatase subunits D/I family. ComM subfamily.</text>
</comment>
<proteinExistence type="inferred from homology"/>
<dbReference type="SMART" id="SM00382">
    <property type="entry name" value="AAA"/>
    <property type="match status" value="1"/>
</dbReference>
<name>A0ABQ6A0T8_9GAMM</name>
<dbReference type="Pfam" id="PF13335">
    <property type="entry name" value="Mg_chelatase_C"/>
    <property type="match status" value="1"/>
</dbReference>
<dbReference type="EMBL" id="BSOR01000039">
    <property type="protein sequence ID" value="GLR64887.1"/>
    <property type="molecule type" value="Genomic_DNA"/>
</dbReference>
<dbReference type="InterPro" id="IPR027417">
    <property type="entry name" value="P-loop_NTPase"/>
</dbReference>
<evidence type="ECO:0000313" key="4">
    <source>
        <dbReference type="Proteomes" id="UP001156682"/>
    </source>
</evidence>
<dbReference type="Gene3D" id="3.40.50.300">
    <property type="entry name" value="P-loop containing nucleotide triphosphate hydrolases"/>
    <property type="match status" value="1"/>
</dbReference>
<dbReference type="Gene3D" id="3.30.230.10">
    <property type="match status" value="1"/>
</dbReference>
<dbReference type="InterPro" id="IPR025158">
    <property type="entry name" value="Mg_chelat-rel_C"/>
</dbReference>
<gene>
    <name evidence="3" type="primary">comM</name>
    <name evidence="3" type="ORF">GCM10007878_23250</name>
</gene>
<dbReference type="InterPro" id="IPR000523">
    <property type="entry name" value="Mg_chelatse_chII-like_cat_dom"/>
</dbReference>
<dbReference type="NCBIfam" id="NF007365">
    <property type="entry name" value="PRK09862.1"/>
    <property type="match status" value="1"/>
</dbReference>
<dbReference type="InterPro" id="IPR020568">
    <property type="entry name" value="Ribosomal_Su5_D2-typ_SF"/>
</dbReference>
<keyword evidence="3" id="KW-0645">Protease</keyword>
<dbReference type="InterPro" id="IPR014721">
    <property type="entry name" value="Ribsml_uS5_D2-typ_fold_subgr"/>
</dbReference>
<dbReference type="GO" id="GO:0008233">
    <property type="term" value="F:peptidase activity"/>
    <property type="evidence" value="ECO:0007669"/>
    <property type="project" value="UniProtKB-KW"/>
</dbReference>
<comment type="caution">
    <text evidence="3">The sequence shown here is derived from an EMBL/GenBank/DDBJ whole genome shotgun (WGS) entry which is preliminary data.</text>
</comment>
<evidence type="ECO:0000313" key="3">
    <source>
        <dbReference type="EMBL" id="GLR64887.1"/>
    </source>
</evidence>